<comment type="caution">
    <text evidence="5">The sequence shown here is derived from an EMBL/GenBank/DDBJ whole genome shotgun (WGS) entry which is preliminary data.</text>
</comment>
<reference evidence="5 6" key="1">
    <citation type="journal article" date="2015" name="Nature">
        <title>rRNA introns, odd ribosomes, and small enigmatic genomes across a large radiation of phyla.</title>
        <authorList>
            <person name="Brown C.T."/>
            <person name="Hug L.A."/>
            <person name="Thomas B.C."/>
            <person name="Sharon I."/>
            <person name="Castelle C.J."/>
            <person name="Singh A."/>
            <person name="Wilkins M.J."/>
            <person name="Williams K.H."/>
            <person name="Banfield J.F."/>
        </authorList>
    </citation>
    <scope>NUCLEOTIDE SEQUENCE [LARGE SCALE GENOMIC DNA]</scope>
</reference>
<dbReference type="SMART" id="SM00318">
    <property type="entry name" value="SNc"/>
    <property type="match status" value="1"/>
</dbReference>
<keyword evidence="3" id="KW-0378">Hydrolase</keyword>
<evidence type="ECO:0000256" key="3">
    <source>
        <dbReference type="ARBA" id="ARBA00022801"/>
    </source>
</evidence>
<dbReference type="Pfam" id="PF00565">
    <property type="entry name" value="SNase"/>
    <property type="match status" value="1"/>
</dbReference>
<keyword evidence="2" id="KW-0255">Endonuclease</keyword>
<evidence type="ECO:0000313" key="5">
    <source>
        <dbReference type="EMBL" id="KKQ26563.1"/>
    </source>
</evidence>
<dbReference type="InterPro" id="IPR035437">
    <property type="entry name" value="SNase_OB-fold_sf"/>
</dbReference>
<dbReference type="Proteomes" id="UP000034917">
    <property type="component" value="Unassembled WGS sequence"/>
</dbReference>
<organism evidence="5 6">
    <name type="scientific">Candidatus Roizmanbacteria bacterium GW2011_GWC2_37_13</name>
    <dbReference type="NCBI Taxonomy" id="1618486"/>
    <lineage>
        <taxon>Bacteria</taxon>
        <taxon>Candidatus Roizmaniibacteriota</taxon>
    </lineage>
</organism>
<dbReference type="InterPro" id="IPR016071">
    <property type="entry name" value="Staphylococal_nuclease_OB-fold"/>
</dbReference>
<evidence type="ECO:0000256" key="1">
    <source>
        <dbReference type="ARBA" id="ARBA00022722"/>
    </source>
</evidence>
<gene>
    <name evidence="5" type="ORF">US40_C0002G0097</name>
</gene>
<feature type="domain" description="TNase-like" evidence="4">
    <location>
        <begin position="46"/>
        <end position="174"/>
    </location>
</feature>
<dbReference type="EMBL" id="LBSV01000002">
    <property type="protein sequence ID" value="KKQ26563.1"/>
    <property type="molecule type" value="Genomic_DNA"/>
</dbReference>
<dbReference type="GO" id="GO:0016787">
    <property type="term" value="F:hydrolase activity"/>
    <property type="evidence" value="ECO:0007669"/>
    <property type="project" value="UniProtKB-KW"/>
</dbReference>
<sequence length="180" mass="20703">MAILFILFQLILNRKSIDFKSFFVSPTPSPTCTGQACLTPTITLSTKQLIRVVRVIDGDTIEIEDGQKVRYIGINSPELHDPRRPVGCFAKQSYEENKKLVEGKTITMERDISETDKYKRLLRYVWIGDVLVNDYLVRQGFALTSTFPPDVKYETQFLEAETEARENNRGLWFSCPSKQK</sequence>
<dbReference type="PANTHER" id="PTHR12302">
    <property type="entry name" value="EBNA2 BINDING PROTEIN P100"/>
    <property type="match status" value="1"/>
</dbReference>
<dbReference type="GO" id="GO:0004519">
    <property type="term" value="F:endonuclease activity"/>
    <property type="evidence" value="ECO:0007669"/>
    <property type="project" value="UniProtKB-KW"/>
</dbReference>
<dbReference type="AlphaFoldDB" id="A0A0G0G621"/>
<evidence type="ECO:0000256" key="2">
    <source>
        <dbReference type="ARBA" id="ARBA00022759"/>
    </source>
</evidence>
<proteinExistence type="predicted"/>
<dbReference type="SUPFAM" id="SSF50199">
    <property type="entry name" value="Staphylococcal nuclease"/>
    <property type="match status" value="1"/>
</dbReference>
<keyword evidence="1" id="KW-0540">Nuclease</keyword>
<dbReference type="PANTHER" id="PTHR12302:SF3">
    <property type="entry name" value="SERINE_THREONINE-PROTEIN KINASE 31"/>
    <property type="match status" value="1"/>
</dbReference>
<accession>A0A0G0G621</accession>
<evidence type="ECO:0000313" key="6">
    <source>
        <dbReference type="Proteomes" id="UP000034917"/>
    </source>
</evidence>
<evidence type="ECO:0000259" key="4">
    <source>
        <dbReference type="PROSITE" id="PS50830"/>
    </source>
</evidence>
<dbReference type="Gene3D" id="2.40.50.90">
    <property type="match status" value="1"/>
</dbReference>
<dbReference type="PROSITE" id="PS50830">
    <property type="entry name" value="TNASE_3"/>
    <property type="match status" value="1"/>
</dbReference>
<protein>
    <recommendedName>
        <fullName evidence="4">TNase-like domain-containing protein</fullName>
    </recommendedName>
</protein>
<name>A0A0G0G621_9BACT</name>